<dbReference type="EMBL" id="CZAB01000006">
    <property type="protein sequence ID" value="CUO42138.1"/>
    <property type="molecule type" value="Genomic_DNA"/>
</dbReference>
<name>A0A174EZQ4_9FIRM</name>
<dbReference type="AlphaFoldDB" id="A0A174EZQ4"/>
<proteinExistence type="predicted"/>
<dbReference type="Proteomes" id="UP000095512">
    <property type="component" value="Unassembled WGS sequence"/>
</dbReference>
<evidence type="ECO:0000313" key="2">
    <source>
        <dbReference type="Proteomes" id="UP000095512"/>
    </source>
</evidence>
<organism evidence="1 2">
    <name type="scientific">Enterocloster clostridioformis</name>
    <dbReference type="NCBI Taxonomy" id="1531"/>
    <lineage>
        <taxon>Bacteria</taxon>
        <taxon>Bacillati</taxon>
        <taxon>Bacillota</taxon>
        <taxon>Clostridia</taxon>
        <taxon>Lachnospirales</taxon>
        <taxon>Lachnospiraceae</taxon>
        <taxon>Enterocloster</taxon>
    </lineage>
</organism>
<evidence type="ECO:0000313" key="1">
    <source>
        <dbReference type="EMBL" id="CUO42138.1"/>
    </source>
</evidence>
<sequence>MAGICNVICSSASTAGNTCFGWILIDKEANTMGLDIYAGTLTRYYSHNWKTVVQQWAEENGYSFNRITLDGEPADDEELSPTDVQVAVENWRDQILAAISQPDQPPYAPWPEDNEKPYYTDKPDWDAFGAMLLVAACRTYEEPVPPTVEKDWIFGEHPLIARLASDEERVWSLFRGVTWWLPLTDSFLFQGPLPTDDTAAIATLGGLRKELEKLNQLAWQADEDTILGWADTEGYPVDGTVDSDGQYSKADIPEHTQYDTQSLAKFAFSMFWRAMRFAEEQQVPILLDY</sequence>
<protein>
    <submittedName>
        <fullName evidence="1">Uncharacterized protein</fullName>
    </submittedName>
</protein>
<reference evidence="1 2" key="1">
    <citation type="submission" date="2015-09" db="EMBL/GenBank/DDBJ databases">
        <authorList>
            <consortium name="Pathogen Informatics"/>
        </authorList>
    </citation>
    <scope>NUCLEOTIDE SEQUENCE [LARGE SCALE GENOMIC DNA]</scope>
    <source>
        <strain evidence="1 2">2789STDY5834865</strain>
    </source>
</reference>
<gene>
    <name evidence="1" type="ORF">ERS852480_01070</name>
</gene>
<accession>A0A174EZQ4</accession>